<dbReference type="RefSeq" id="WP_171105470.1">
    <property type="nucleotide sequence ID" value="NZ_BMPT01000003.1"/>
</dbReference>
<protein>
    <submittedName>
        <fullName evidence="4">TetR family transcriptional regulator</fullName>
    </submittedName>
</protein>
<dbReference type="InterPro" id="IPR009057">
    <property type="entry name" value="Homeodomain-like_sf"/>
</dbReference>
<dbReference type="GO" id="GO:0000976">
    <property type="term" value="F:transcription cis-regulatory region binding"/>
    <property type="evidence" value="ECO:0007669"/>
    <property type="project" value="TreeGrafter"/>
</dbReference>
<dbReference type="SUPFAM" id="SSF46689">
    <property type="entry name" value="Homeodomain-like"/>
    <property type="match status" value="1"/>
</dbReference>
<reference evidence="4" key="2">
    <citation type="submission" date="2020-09" db="EMBL/GenBank/DDBJ databases">
        <authorList>
            <person name="Sun Q."/>
            <person name="Ohkuma M."/>
        </authorList>
    </citation>
    <scope>NUCLEOTIDE SEQUENCE</scope>
    <source>
        <strain evidence="4">JCM 3051</strain>
    </source>
</reference>
<gene>
    <name evidence="4" type="ORF">GCM10010102_09810</name>
</gene>
<dbReference type="Pfam" id="PF00440">
    <property type="entry name" value="TetR_N"/>
    <property type="match status" value="1"/>
</dbReference>
<evidence type="ECO:0000313" key="4">
    <source>
        <dbReference type="EMBL" id="GGM16202.1"/>
    </source>
</evidence>
<sequence>MPTREFQRARSPEAKRLREAAILDAARRLGAARGIRQVTLTDIAEAVGMHKSAMLRYFETREEIFLRLTAEGWQDWAPDLAQHVRALERPDADTVAAAFAASLAGRPMFCDLLAQTPLNLERNVSTEKVREFKLTTRDGLGVIVPAVRAALPALTDEDGVDAVATATSLAGTFYQIATPGPDVAELYRSDPRLAHALVDVEPQLTRILASMLRGRLAERTG</sequence>
<keyword evidence="5" id="KW-1185">Reference proteome</keyword>
<dbReference type="PANTHER" id="PTHR30055">
    <property type="entry name" value="HTH-TYPE TRANSCRIPTIONAL REGULATOR RUTR"/>
    <property type="match status" value="1"/>
</dbReference>
<evidence type="ECO:0000256" key="1">
    <source>
        <dbReference type="ARBA" id="ARBA00023125"/>
    </source>
</evidence>
<feature type="DNA-binding region" description="H-T-H motif" evidence="2">
    <location>
        <begin position="39"/>
        <end position="58"/>
    </location>
</feature>
<dbReference type="InterPro" id="IPR001647">
    <property type="entry name" value="HTH_TetR"/>
</dbReference>
<dbReference type="InterPro" id="IPR041483">
    <property type="entry name" value="TetR_C_34"/>
</dbReference>
<dbReference type="Proteomes" id="UP000655589">
    <property type="component" value="Unassembled WGS sequence"/>
</dbReference>
<dbReference type="GO" id="GO:0003700">
    <property type="term" value="F:DNA-binding transcription factor activity"/>
    <property type="evidence" value="ECO:0007669"/>
    <property type="project" value="TreeGrafter"/>
</dbReference>
<evidence type="ECO:0000313" key="5">
    <source>
        <dbReference type="Proteomes" id="UP000655589"/>
    </source>
</evidence>
<name>A0A8H9GEY2_9MICO</name>
<dbReference type="EMBL" id="BMPT01000003">
    <property type="protein sequence ID" value="GGM16202.1"/>
    <property type="molecule type" value="Genomic_DNA"/>
</dbReference>
<dbReference type="InterPro" id="IPR050109">
    <property type="entry name" value="HTH-type_TetR-like_transc_reg"/>
</dbReference>
<dbReference type="PRINTS" id="PR00455">
    <property type="entry name" value="HTHTETR"/>
</dbReference>
<dbReference type="PROSITE" id="PS50977">
    <property type="entry name" value="HTH_TETR_2"/>
    <property type="match status" value="1"/>
</dbReference>
<evidence type="ECO:0000259" key="3">
    <source>
        <dbReference type="PROSITE" id="PS50977"/>
    </source>
</evidence>
<accession>A0A8H9GEY2</accession>
<dbReference type="Gene3D" id="1.10.357.10">
    <property type="entry name" value="Tetracycline Repressor, domain 2"/>
    <property type="match status" value="1"/>
</dbReference>
<comment type="caution">
    <text evidence="4">The sequence shown here is derived from an EMBL/GenBank/DDBJ whole genome shotgun (WGS) entry which is preliminary data.</text>
</comment>
<organism evidence="4 5">
    <name type="scientific">Promicromonospora citrea</name>
    <dbReference type="NCBI Taxonomy" id="43677"/>
    <lineage>
        <taxon>Bacteria</taxon>
        <taxon>Bacillati</taxon>
        <taxon>Actinomycetota</taxon>
        <taxon>Actinomycetes</taxon>
        <taxon>Micrococcales</taxon>
        <taxon>Promicromonosporaceae</taxon>
        <taxon>Promicromonospora</taxon>
    </lineage>
</organism>
<evidence type="ECO:0000256" key="2">
    <source>
        <dbReference type="PROSITE-ProRule" id="PRU00335"/>
    </source>
</evidence>
<feature type="domain" description="HTH tetR-type" evidence="3">
    <location>
        <begin position="16"/>
        <end position="76"/>
    </location>
</feature>
<reference evidence="4" key="1">
    <citation type="journal article" date="2014" name="Int. J. Syst. Evol. Microbiol.">
        <title>Complete genome sequence of Corynebacterium casei LMG S-19264T (=DSM 44701T), isolated from a smear-ripened cheese.</title>
        <authorList>
            <consortium name="US DOE Joint Genome Institute (JGI-PGF)"/>
            <person name="Walter F."/>
            <person name="Albersmeier A."/>
            <person name="Kalinowski J."/>
            <person name="Ruckert C."/>
        </authorList>
    </citation>
    <scope>NUCLEOTIDE SEQUENCE</scope>
    <source>
        <strain evidence="4">JCM 3051</strain>
    </source>
</reference>
<keyword evidence="1 2" id="KW-0238">DNA-binding</keyword>
<dbReference type="AlphaFoldDB" id="A0A8H9GEY2"/>
<dbReference type="Pfam" id="PF17929">
    <property type="entry name" value="TetR_C_34"/>
    <property type="match status" value="1"/>
</dbReference>
<proteinExistence type="predicted"/>
<dbReference type="PANTHER" id="PTHR30055:SF178">
    <property type="entry name" value="POSSIBLE TRANSCRIPTIONAL REGULATORY PROTEIN"/>
    <property type="match status" value="1"/>
</dbReference>